<feature type="non-terminal residue" evidence="2">
    <location>
        <position position="1"/>
    </location>
</feature>
<dbReference type="InterPro" id="IPR013691">
    <property type="entry name" value="MeTrfase_14"/>
</dbReference>
<dbReference type="AlphaFoldDB" id="A0A382N3I4"/>
<evidence type="ECO:0000259" key="1">
    <source>
        <dbReference type="Pfam" id="PF08484"/>
    </source>
</evidence>
<accession>A0A382N3I4</accession>
<evidence type="ECO:0000313" key="2">
    <source>
        <dbReference type="EMBL" id="SVC54737.1"/>
    </source>
</evidence>
<feature type="domain" description="C-methyltransferase" evidence="1">
    <location>
        <begin position="58"/>
        <end position="181"/>
    </location>
</feature>
<dbReference type="Gene3D" id="3.40.50.720">
    <property type="entry name" value="NAD(P)-binding Rossmann-like Domain"/>
    <property type="match status" value="1"/>
</dbReference>
<sequence length="186" mass="20917">YHEHQSYFSYRSIKQLFDRVGLHIQSASLCSNDSLHAEFLLSPVSKSLQGDELQLGFANNESDLKIDEKKSFSDLATALQVSKENVRKKLRESLRLGIAGYGASTATVAMMYQYEIASDLDFLVDDNEDKIGLYSPNVNLRVEHVDKIYTNNVDVLVILASRFANKIKNKHSNFGGKVIVPSLDRD</sequence>
<proteinExistence type="predicted"/>
<organism evidence="2">
    <name type="scientific">marine metagenome</name>
    <dbReference type="NCBI Taxonomy" id="408172"/>
    <lineage>
        <taxon>unclassified sequences</taxon>
        <taxon>metagenomes</taxon>
        <taxon>ecological metagenomes</taxon>
    </lineage>
</organism>
<name>A0A382N3I4_9ZZZZ</name>
<gene>
    <name evidence="2" type="ORF">METZ01_LOCUS307591</name>
</gene>
<protein>
    <recommendedName>
        <fullName evidence="1">C-methyltransferase domain-containing protein</fullName>
    </recommendedName>
</protein>
<dbReference type="Pfam" id="PF08484">
    <property type="entry name" value="Methyltransf_14"/>
    <property type="match status" value="1"/>
</dbReference>
<reference evidence="2" key="1">
    <citation type="submission" date="2018-05" db="EMBL/GenBank/DDBJ databases">
        <authorList>
            <person name="Lanie J.A."/>
            <person name="Ng W.-L."/>
            <person name="Kazmierczak K.M."/>
            <person name="Andrzejewski T.M."/>
            <person name="Davidsen T.M."/>
            <person name="Wayne K.J."/>
            <person name="Tettelin H."/>
            <person name="Glass J.I."/>
            <person name="Rusch D."/>
            <person name="Podicherti R."/>
            <person name="Tsui H.-C.T."/>
            <person name="Winkler M.E."/>
        </authorList>
    </citation>
    <scope>NUCLEOTIDE SEQUENCE</scope>
</reference>
<dbReference type="EMBL" id="UINC01097213">
    <property type="protein sequence ID" value="SVC54737.1"/>
    <property type="molecule type" value="Genomic_DNA"/>
</dbReference>